<proteinExistence type="predicted"/>
<feature type="signal peptide" evidence="3">
    <location>
        <begin position="1"/>
        <end position="17"/>
    </location>
</feature>
<keyword evidence="3" id="KW-0732">Signal</keyword>
<feature type="region of interest" description="Disordered" evidence="1">
    <location>
        <begin position="115"/>
        <end position="194"/>
    </location>
</feature>
<feature type="compositionally biased region" description="Low complexity" evidence="1">
    <location>
        <begin position="24"/>
        <end position="41"/>
    </location>
</feature>
<keyword evidence="5" id="KW-1185">Reference proteome</keyword>
<dbReference type="OrthoDB" id="5425637at2759"/>
<feature type="compositionally biased region" description="Basic and acidic residues" evidence="1">
    <location>
        <begin position="146"/>
        <end position="158"/>
    </location>
</feature>
<sequence>MLRPILLSLLLAVLAIAQETASQTASATQPAPTAQQSQDPPNTGYNGGVDNPQDPSDAGAEGATKGDFGLSKGGLIAIIVVAVIVAVGGAASAVLFYLAKKRQWDVRQSLRRASRRFTGRPDVSKRQNRRTGVRLNSPPPPRNARPKLDVDGDVEKGMASEPRNGRTTTTITSTFDVDTPTPQGWKSTMLGGKK</sequence>
<evidence type="ECO:0008006" key="6">
    <source>
        <dbReference type="Google" id="ProtNLM"/>
    </source>
</evidence>
<name>A0A2T2PBR7_CORCC</name>
<gene>
    <name evidence="4" type="ORF">BS50DRAFT_32767</name>
</gene>
<protein>
    <recommendedName>
        <fullName evidence="6">Mid2 domain-containing protein</fullName>
    </recommendedName>
</protein>
<dbReference type="AlphaFoldDB" id="A0A2T2PBR7"/>
<dbReference type="EMBL" id="KZ678128">
    <property type="protein sequence ID" value="PSN75102.1"/>
    <property type="molecule type" value="Genomic_DNA"/>
</dbReference>
<evidence type="ECO:0000256" key="3">
    <source>
        <dbReference type="SAM" id="SignalP"/>
    </source>
</evidence>
<evidence type="ECO:0000313" key="4">
    <source>
        <dbReference type="EMBL" id="PSN75102.1"/>
    </source>
</evidence>
<feature type="region of interest" description="Disordered" evidence="1">
    <location>
        <begin position="24"/>
        <end position="64"/>
    </location>
</feature>
<feature type="chain" id="PRO_5015424129" description="Mid2 domain-containing protein" evidence="3">
    <location>
        <begin position="18"/>
        <end position="194"/>
    </location>
</feature>
<evidence type="ECO:0000256" key="2">
    <source>
        <dbReference type="SAM" id="Phobius"/>
    </source>
</evidence>
<accession>A0A2T2PBR7</accession>
<evidence type="ECO:0000313" key="5">
    <source>
        <dbReference type="Proteomes" id="UP000240883"/>
    </source>
</evidence>
<evidence type="ECO:0000256" key="1">
    <source>
        <dbReference type="SAM" id="MobiDB-lite"/>
    </source>
</evidence>
<keyword evidence="2" id="KW-0812">Transmembrane</keyword>
<feature type="compositionally biased region" description="Low complexity" evidence="1">
    <location>
        <begin position="167"/>
        <end position="181"/>
    </location>
</feature>
<dbReference type="Proteomes" id="UP000240883">
    <property type="component" value="Unassembled WGS sequence"/>
</dbReference>
<feature type="transmembrane region" description="Helical" evidence="2">
    <location>
        <begin position="75"/>
        <end position="99"/>
    </location>
</feature>
<reference evidence="4 5" key="1">
    <citation type="journal article" date="2018" name="Front. Microbiol.">
        <title>Genome-Wide Analysis of Corynespora cassiicola Leaf Fall Disease Putative Effectors.</title>
        <authorList>
            <person name="Lopez D."/>
            <person name="Ribeiro S."/>
            <person name="Label P."/>
            <person name="Fumanal B."/>
            <person name="Venisse J.S."/>
            <person name="Kohler A."/>
            <person name="de Oliveira R.R."/>
            <person name="Labutti K."/>
            <person name="Lipzen A."/>
            <person name="Lail K."/>
            <person name="Bauer D."/>
            <person name="Ohm R.A."/>
            <person name="Barry K.W."/>
            <person name="Spatafora J."/>
            <person name="Grigoriev I.V."/>
            <person name="Martin F.M."/>
            <person name="Pujade-Renaud V."/>
        </authorList>
    </citation>
    <scope>NUCLEOTIDE SEQUENCE [LARGE SCALE GENOMIC DNA]</scope>
    <source>
        <strain evidence="4 5">Philippines</strain>
    </source>
</reference>
<keyword evidence="2" id="KW-0472">Membrane</keyword>
<organism evidence="4 5">
    <name type="scientific">Corynespora cassiicola Philippines</name>
    <dbReference type="NCBI Taxonomy" id="1448308"/>
    <lineage>
        <taxon>Eukaryota</taxon>
        <taxon>Fungi</taxon>
        <taxon>Dikarya</taxon>
        <taxon>Ascomycota</taxon>
        <taxon>Pezizomycotina</taxon>
        <taxon>Dothideomycetes</taxon>
        <taxon>Pleosporomycetidae</taxon>
        <taxon>Pleosporales</taxon>
        <taxon>Corynesporascaceae</taxon>
        <taxon>Corynespora</taxon>
    </lineage>
</organism>
<keyword evidence="2" id="KW-1133">Transmembrane helix</keyword>